<evidence type="ECO:0000259" key="3">
    <source>
        <dbReference type="PROSITE" id="PS51272"/>
    </source>
</evidence>
<proteinExistence type="predicted"/>
<feature type="domain" description="SLH" evidence="3">
    <location>
        <begin position="1833"/>
        <end position="1894"/>
    </location>
</feature>
<dbReference type="Gene3D" id="2.60.40.4270">
    <property type="entry name" value="Listeria-Bacteroides repeat domain"/>
    <property type="match status" value="6"/>
</dbReference>
<dbReference type="Pfam" id="PF18889">
    <property type="entry name" value="Beta_helix_3"/>
    <property type="match status" value="5"/>
</dbReference>
<dbReference type="Pfam" id="PF09479">
    <property type="entry name" value="Flg_new"/>
    <property type="match status" value="6"/>
</dbReference>
<dbReference type="InterPro" id="IPR044060">
    <property type="entry name" value="Bacterial_rp_domain"/>
</dbReference>
<sequence length="2028" mass="212193">MGRSNVAERTPTGAKLAAALLAALVSTLLAFAVFCPAIADAADEGDGDPSANKTVNYDVSKAGLYTNYRITESGDYHLSGQSNSVSIHVEPQKNAVINIYLESNLKIDPDWYGRRGMLNAAPAISVGEAEGATVTIITQAGANAYLGGYRGAAGIRKNGTATKLVLKTADLSNPGTLTAVGSSYGSCPGIGVDGDKGTVGGNIVIKNGIVIAHGHDAPGIGCKDDGRTIANVTIEGGTVTATGSGGNSAGIGSGKGGTARDITITDGTVTATGAGTGAGIGSGGNGTAKNISIKGGTVTATGGSGSRGGAGIGSGANGSVQNIIVLKGKVDATGGPLAAGIGGAYQAPVSYITIGIHGQPLGDLTLTAKGGTEGAGIGSGSGETKTSVSSVLVRGGTVKATGSSQGGAGIGSGYQSALCTDLRIGGGNVTAVGGRESSGVGTGPYCSDASYLTIMGGLVKATRGEGEGASYVGSNKISHVRVTDGTVDGTVESSPSTPIVVTGGSVRTFASGCSLVDGKGKTVYRTVATVEGLTESTHIPDLNIGIGQAGSSERLDYGQADLYTLNEGGAQKLFLYLPASTYTRTAIDANGLHYQGNIYPGKWGPLKLTPNVLLSSGETGYDGSAFAKKSENKIEIKEEPKDELGRDIDHYADSNGKKVANADGTVTSGTTMYTKDGVWTYSGTDMATLQTAWKAKEFTIVFEGNAPEGASTEITVGMDAQTVRTGTQNELATNTFVLPGYKFVRWNTEPDGYGDEYEDGATVEDDLFLEANFDNTIKLYAQWEPQTYEVEFAANGGTGSMDKQTFVFDQEAALDRNEFDPPGDGSYTPSFLYWEDCDGNTYLDGEVVNNLCTTDEATGKVTGFTLTAQWSTNDSIVITITNNGEPVTLSNPGESIKLYKNGDTTNPVTGFTTTEVNGVYQRSNVDEGDYNVDIDKDATSGFPSSPKTITIQNGKNNSFNLNYCTVTVEAAADEHVNAWIGGDPSLAPHTWTVFQGTEITVTAATDPDHPYVFAGYDVEGVVPDDFDPNNPKSQDFTVTGGVTLTAHARPINYNIEFDLNAGSASTENRATGSMGSLTKISATDEFELPACTFALSGYTFTGWNTKPDGNGTPYGDKATVGNLATNDGDTVTLYAQWKPISYTVLFNANGGTGSMGNQEFTFDETKNLTINAFERTGYTFVGWSTQMSAADTYTGEENTDESASTTYNDGASVSNLTETNGAVVTLYAQWERDTYTVTFDKNANDAFGNMDNEAVPTIDDWTVSGCGFIRTGYTFTRWNTQADGNGTAYEAGDVVEALAADKGETVTLYAQWESISYTIAFEANIPTNASTTDDASGTMDQLACTYDTEATLASNAFFLPGYEFTGWNTQADGNGASYADEKSVKNLTAEDGETVTLYAQWKPRTYTVTFDGKNATGTMDPQELSFDEPSALSKITFQNSSMTFIGWAIEGETGTSRLFADKQTVVNLCNLEDDGSPEGFTLRAIWASGNGAYVTLAKDDTPVTDAAIKLANSNTSGIVGPLNSVATVPGTYSLNEIPAGTYTIEVEGYPSSGVSITVPETQTAHVFLNYSTITVQGSNKHAHAQLTVPPDSATTSTSAVVPTGAQASVSASADTGYVFENWTVEGITPTDLDPNKPTSQIITVQGKTTLTANVRPISYAVAFDANGGEGYTDPQVFTYDETQPLKENAFTRDGYTFTGWNTEPDGSGTSYADGTTVNNLTSVDGETITLYAQWQHPSPTPPTPPVTAHGVTVDVHAHGTASVDPATASAGTIVTVRIDPDEGFLVRDVSAVYGDYRLVEVTAQPDGTCTFVMPDADVAVSVLLGCDGGNRCPSRRFADVDTSQWYHDSLDWAVVHGILEGYGNTGLMKPDSPITRAEMAQVLWNLEGRPAAHGSALAFEDVAETDWFARAVAWASSVGIFQGYGDTGLFGPDDVLTREQSAAVMMRWERLCGENVSDRADLSLFPDANETSDWAIESVSWAVAADIIRGVGQPDGSLLIDAQGECSRAQVATLLMRLRAADPLDPFA</sequence>
<dbReference type="Pfam" id="PF18998">
    <property type="entry name" value="Flg_new_2"/>
    <property type="match status" value="3"/>
</dbReference>
<dbReference type="InterPro" id="IPR042229">
    <property type="entry name" value="Listeria/Bacterioides_rpt_sf"/>
</dbReference>
<dbReference type="InterPro" id="IPR006626">
    <property type="entry name" value="PbH1"/>
</dbReference>
<dbReference type="EMBL" id="DVGB01000107">
    <property type="protein sequence ID" value="HIR02335.1"/>
    <property type="molecule type" value="Genomic_DNA"/>
</dbReference>
<dbReference type="Proteomes" id="UP000824261">
    <property type="component" value="Unassembled WGS sequence"/>
</dbReference>
<comment type="caution">
    <text evidence="4">The sequence shown here is derived from an EMBL/GenBank/DDBJ whole genome shotgun (WGS) entry which is preliminary data.</text>
</comment>
<reference evidence="4" key="1">
    <citation type="submission" date="2020-10" db="EMBL/GenBank/DDBJ databases">
        <authorList>
            <person name="Gilroy R."/>
        </authorList>
    </citation>
    <scope>NUCLEOTIDE SEQUENCE</scope>
    <source>
        <strain evidence="4">ChiGjej1B1-2707</strain>
    </source>
</reference>
<dbReference type="NCBIfam" id="TIGR02543">
    <property type="entry name" value="List_Bact_rpt"/>
    <property type="match status" value="3"/>
</dbReference>
<accession>A0A9D1A1Z5</accession>
<dbReference type="InterPro" id="IPR001119">
    <property type="entry name" value="SLH_dom"/>
</dbReference>
<evidence type="ECO:0000256" key="2">
    <source>
        <dbReference type="SAM" id="SignalP"/>
    </source>
</evidence>
<gene>
    <name evidence="4" type="ORF">IAA69_08770</name>
</gene>
<name>A0A9D1A1Z5_9ACTN</name>
<organism evidence="4 5">
    <name type="scientific">Candidatus Aveggerthella stercoripullorum</name>
    <dbReference type="NCBI Taxonomy" id="2840688"/>
    <lineage>
        <taxon>Bacteria</taxon>
        <taxon>Bacillati</taxon>
        <taxon>Actinomycetota</taxon>
        <taxon>Coriobacteriia</taxon>
        <taxon>Eggerthellales</taxon>
        <taxon>Eggerthellaceae</taxon>
        <taxon>Eggerthellaceae incertae sedis</taxon>
        <taxon>Candidatus Aveggerthella</taxon>
    </lineage>
</organism>
<dbReference type="PROSITE" id="PS51272">
    <property type="entry name" value="SLH"/>
    <property type="match status" value="3"/>
</dbReference>
<evidence type="ECO:0000313" key="5">
    <source>
        <dbReference type="Proteomes" id="UP000824261"/>
    </source>
</evidence>
<reference evidence="4" key="2">
    <citation type="journal article" date="2021" name="PeerJ">
        <title>Extensive microbial diversity within the chicken gut microbiome revealed by metagenomics and culture.</title>
        <authorList>
            <person name="Gilroy R."/>
            <person name="Ravi A."/>
            <person name="Getino M."/>
            <person name="Pursley I."/>
            <person name="Horton D.L."/>
            <person name="Alikhan N.F."/>
            <person name="Baker D."/>
            <person name="Gharbi K."/>
            <person name="Hall N."/>
            <person name="Watson M."/>
            <person name="Adriaenssens E.M."/>
            <person name="Foster-Nyarko E."/>
            <person name="Jarju S."/>
            <person name="Secka A."/>
            <person name="Antonio M."/>
            <person name="Oren A."/>
            <person name="Chaudhuri R.R."/>
            <person name="La Ragione R."/>
            <person name="Hildebrand F."/>
            <person name="Pallen M.J."/>
        </authorList>
    </citation>
    <scope>NUCLEOTIDE SEQUENCE</scope>
    <source>
        <strain evidence="4">ChiGjej1B1-2707</strain>
    </source>
</reference>
<feature type="signal peptide" evidence="2">
    <location>
        <begin position="1"/>
        <end position="41"/>
    </location>
</feature>
<feature type="domain" description="SLH" evidence="3">
    <location>
        <begin position="1895"/>
        <end position="1959"/>
    </location>
</feature>
<dbReference type="SMART" id="SM00710">
    <property type="entry name" value="PbH1"/>
    <property type="match status" value="7"/>
</dbReference>
<protein>
    <submittedName>
        <fullName evidence="4">InlB B-repeat-containing protein</fullName>
    </submittedName>
</protein>
<feature type="chain" id="PRO_5039083483" evidence="2">
    <location>
        <begin position="42"/>
        <end position="2028"/>
    </location>
</feature>
<evidence type="ECO:0000256" key="1">
    <source>
        <dbReference type="ARBA" id="ARBA00004196"/>
    </source>
</evidence>
<comment type="subcellular location">
    <subcellularLocation>
        <location evidence="1">Cell envelope</location>
    </subcellularLocation>
</comment>
<dbReference type="Pfam" id="PF00395">
    <property type="entry name" value="SLH"/>
    <property type="match status" value="3"/>
</dbReference>
<evidence type="ECO:0000313" key="4">
    <source>
        <dbReference type="EMBL" id="HIR02335.1"/>
    </source>
</evidence>
<keyword evidence="2" id="KW-0732">Signal</keyword>
<feature type="domain" description="SLH" evidence="3">
    <location>
        <begin position="1962"/>
        <end position="2028"/>
    </location>
</feature>
<dbReference type="GO" id="GO:0030313">
    <property type="term" value="C:cell envelope"/>
    <property type="evidence" value="ECO:0007669"/>
    <property type="project" value="UniProtKB-SubCell"/>
</dbReference>
<dbReference type="InterPro" id="IPR013378">
    <property type="entry name" value="InlB-like_B-rpt"/>
</dbReference>